<protein>
    <submittedName>
        <fullName evidence="3">Uncharacterized protein</fullName>
    </submittedName>
</protein>
<keyword evidence="1" id="KW-0472">Membrane</keyword>
<sequence>MRSPRTLCHMIYCKKDGHLKVKSLMNALRFFYLAKMAVVFILMLSSTTLEAQRNDNDKFYDLMATIGEHFVGEFNDAEKVLELDLNGTNAFLKELHKFATLEIVKDLVNELSVKFSEEQLFNLLFSLAARLEALVHGKNIDGTLKEKEEHSKDKIKAFLAVPKCFEESELSIFDYWIEIIEMKTEESQKPIFGVAIYKQYKYDKSKNEDNKEQHFIKLSQENYKILKQLNEQKFSIYESTKFLRAIFNQGLMKIKIKKGIDPKLHLDSEDKEIQEYVQKDVEKSCKKFKNEEEKIILLNNVHYELAINFEFNQRKDVYDRADDLLFYWLDNIFQYHSEDNTTLEAQRNEKDKFFDLMTTIGEFFGGEFNDTEKVLELDLNGTNSFLEELHSFATHKIRTLRAMKLEALVHGKNIDGTLKEKKENSKDKIQTFLAVPKCFVLQESELNIFDYWIKIIKMKTKNSQKLIYGVAIYKEKYGNLDKSERNKEEAFTLSRANYKILKQLNDQKFSIYESSNLLRLAFNWGLMKMISDKGIDPELHLESLDKEDREKAQKDVEENCKKFENEEAKIIFLNNVHYELAINFELNQRKDIYDRAEDLLSEWEIPLMQLKEEVRTLAKTFGKMLQNVKEHYAKDESNVV</sequence>
<dbReference type="AlphaFoldDB" id="A0A914H6B0"/>
<keyword evidence="1" id="KW-0812">Transmembrane</keyword>
<dbReference type="Proteomes" id="UP000887572">
    <property type="component" value="Unplaced"/>
</dbReference>
<evidence type="ECO:0000256" key="1">
    <source>
        <dbReference type="SAM" id="Phobius"/>
    </source>
</evidence>
<accession>A0A914H6B0</accession>
<evidence type="ECO:0000313" key="3">
    <source>
        <dbReference type="WBParaSite" id="Gr19_v10_g14221.t1"/>
    </source>
</evidence>
<name>A0A914H6B0_GLORO</name>
<feature type="transmembrane region" description="Helical" evidence="1">
    <location>
        <begin position="30"/>
        <end position="49"/>
    </location>
</feature>
<dbReference type="WBParaSite" id="Gr19_v10_g14221.t1">
    <property type="protein sequence ID" value="Gr19_v10_g14221.t1"/>
    <property type="gene ID" value="Gr19_v10_g14221"/>
</dbReference>
<organism evidence="2 3">
    <name type="scientific">Globodera rostochiensis</name>
    <name type="common">Golden nematode worm</name>
    <name type="synonym">Heterodera rostochiensis</name>
    <dbReference type="NCBI Taxonomy" id="31243"/>
    <lineage>
        <taxon>Eukaryota</taxon>
        <taxon>Metazoa</taxon>
        <taxon>Ecdysozoa</taxon>
        <taxon>Nematoda</taxon>
        <taxon>Chromadorea</taxon>
        <taxon>Rhabditida</taxon>
        <taxon>Tylenchina</taxon>
        <taxon>Tylenchomorpha</taxon>
        <taxon>Tylenchoidea</taxon>
        <taxon>Heteroderidae</taxon>
        <taxon>Heteroderinae</taxon>
        <taxon>Globodera</taxon>
    </lineage>
</organism>
<reference evidence="3" key="1">
    <citation type="submission" date="2022-11" db="UniProtKB">
        <authorList>
            <consortium name="WormBaseParasite"/>
        </authorList>
    </citation>
    <scope>IDENTIFICATION</scope>
</reference>
<keyword evidence="1" id="KW-1133">Transmembrane helix</keyword>
<keyword evidence="2" id="KW-1185">Reference proteome</keyword>
<proteinExistence type="predicted"/>
<evidence type="ECO:0000313" key="2">
    <source>
        <dbReference type="Proteomes" id="UP000887572"/>
    </source>
</evidence>